<evidence type="ECO:0000256" key="1">
    <source>
        <dbReference type="ARBA" id="ARBA00022574"/>
    </source>
</evidence>
<dbReference type="SMART" id="SM00174">
    <property type="entry name" value="RHO"/>
    <property type="match status" value="1"/>
</dbReference>
<feature type="repeat" description="WD" evidence="3">
    <location>
        <begin position="19"/>
        <end position="60"/>
    </location>
</feature>
<feature type="repeat" description="WD" evidence="3">
    <location>
        <begin position="100"/>
        <end position="141"/>
    </location>
</feature>
<dbReference type="PRINTS" id="PR00320">
    <property type="entry name" value="GPROTEINBRPT"/>
</dbReference>
<dbReference type="PROSITE" id="PS00678">
    <property type="entry name" value="WD_REPEATS_1"/>
    <property type="match status" value="1"/>
</dbReference>
<proteinExistence type="predicted"/>
<dbReference type="InterPro" id="IPR036322">
    <property type="entry name" value="WD40_repeat_dom_sf"/>
</dbReference>
<dbReference type="PROSITE" id="PS51419">
    <property type="entry name" value="RAB"/>
    <property type="match status" value="1"/>
</dbReference>
<feature type="repeat" description="WD" evidence="3">
    <location>
        <begin position="184"/>
        <end position="218"/>
    </location>
</feature>
<dbReference type="CDD" id="cd00200">
    <property type="entry name" value="WD40"/>
    <property type="match status" value="1"/>
</dbReference>
<dbReference type="GO" id="GO:0005525">
    <property type="term" value="F:GTP binding"/>
    <property type="evidence" value="ECO:0007669"/>
    <property type="project" value="InterPro"/>
</dbReference>
<dbReference type="PANTHER" id="PTHR19879">
    <property type="entry name" value="TRANSCRIPTION INITIATION FACTOR TFIID"/>
    <property type="match status" value="1"/>
</dbReference>
<dbReference type="SMART" id="SM00175">
    <property type="entry name" value="RAB"/>
    <property type="match status" value="1"/>
</dbReference>
<dbReference type="InterPro" id="IPR027417">
    <property type="entry name" value="P-loop_NTPase"/>
</dbReference>
<sequence>MTQQPQDSPHPALRLRHTLRGHTDNVYGMALSPDGRMLASPSNDKTVRLWAVESGRLLRTLPHQESVTCVAWSPDGRRLASGGDYLVSLWDATGQQIRILDGHDEVVTDVGWSPDGKWLASCSSDSMIRLWEPVNGKALRVLGGRAGRVWGIAWSPEGGRLCSVSWDGTVQLWDVGSDEAIRISERQEASLNAVAWSPNGQIIASGSTDQRVRIQDLELDQPQVVLEGHTDSVVSVAFLDAGRLLAALGEDGRLILWRTEDWAQVMRVDRIGNVKFLSSFAVHPTLPVMAAPGFSRGEINLWAIDFDLLRGMEATQSTVYVNAKAVLLGDSGVGKSGLGIRMADREFRKTESTHGAQFWHFPTGRLPGLPGHIQAELTLWDLAGQPEYRLTHQLFLDDVDIALLLFDCSDAGNPFRGVPYWAKVPRKHAPAHARRFLVSSRADVSPVTVDQREVNHALDEYELDAYYKTSAATGEGVAELFGDLMAAIPWAELPRTNTPRLFQVVREFLLERKQVLGKEEACATPSPLPRGGRFPPFTDVPLSGIGRLRPEYPFRGVVCFDLRRLRIKIP</sequence>
<keyword evidence="2" id="KW-0677">Repeat</keyword>
<dbReference type="GO" id="GO:0003924">
    <property type="term" value="F:GTPase activity"/>
    <property type="evidence" value="ECO:0007669"/>
    <property type="project" value="InterPro"/>
</dbReference>
<dbReference type="PANTHER" id="PTHR19879:SF9">
    <property type="entry name" value="TRANSCRIPTION INITIATION FACTOR TFIID SUBUNIT 5"/>
    <property type="match status" value="1"/>
</dbReference>
<evidence type="ECO:0000256" key="3">
    <source>
        <dbReference type="PROSITE-ProRule" id="PRU00221"/>
    </source>
</evidence>
<dbReference type="InterPro" id="IPR015943">
    <property type="entry name" value="WD40/YVTN_repeat-like_dom_sf"/>
</dbReference>
<dbReference type="Gene3D" id="3.40.50.300">
    <property type="entry name" value="P-loop containing nucleotide triphosphate hydrolases"/>
    <property type="match status" value="1"/>
</dbReference>
<feature type="repeat" description="WD" evidence="3">
    <location>
        <begin position="226"/>
        <end position="267"/>
    </location>
</feature>
<dbReference type="EMBL" id="CAADFK010000201">
    <property type="protein sequence ID" value="VFK20161.1"/>
    <property type="molecule type" value="Genomic_DNA"/>
</dbReference>
<feature type="repeat" description="WD" evidence="3">
    <location>
        <begin position="142"/>
        <end position="183"/>
    </location>
</feature>
<dbReference type="SMART" id="SM00320">
    <property type="entry name" value="WD40"/>
    <property type="match status" value="6"/>
</dbReference>
<dbReference type="AlphaFoldDB" id="A0A450WSZ0"/>
<feature type="repeat" description="WD" evidence="3">
    <location>
        <begin position="60"/>
        <end position="91"/>
    </location>
</feature>
<reference evidence="4" key="1">
    <citation type="submission" date="2019-02" db="EMBL/GenBank/DDBJ databases">
        <authorList>
            <person name="Gruber-Vodicka R. H."/>
            <person name="Seah K. B. B."/>
        </authorList>
    </citation>
    <scope>NUCLEOTIDE SEQUENCE</scope>
    <source>
        <strain evidence="4">BECK_S313</strain>
    </source>
</reference>
<gene>
    <name evidence="4" type="ORF">BECKLPF1236B_GA0070989_12011</name>
</gene>
<dbReference type="PROSITE" id="PS50082">
    <property type="entry name" value="WD_REPEATS_2"/>
    <property type="match status" value="6"/>
</dbReference>
<dbReference type="Gene3D" id="2.130.10.10">
    <property type="entry name" value="YVTN repeat-like/Quinoprotein amine dehydrogenase"/>
    <property type="match status" value="2"/>
</dbReference>
<dbReference type="Pfam" id="PF00400">
    <property type="entry name" value="WD40"/>
    <property type="match status" value="6"/>
</dbReference>
<dbReference type="InterPro" id="IPR020472">
    <property type="entry name" value="WD40_PAC1"/>
</dbReference>
<organism evidence="4">
    <name type="scientific">Candidatus Kentrum sp. LPFa</name>
    <dbReference type="NCBI Taxonomy" id="2126335"/>
    <lineage>
        <taxon>Bacteria</taxon>
        <taxon>Pseudomonadati</taxon>
        <taxon>Pseudomonadota</taxon>
        <taxon>Gammaproteobacteria</taxon>
        <taxon>Candidatus Kentrum</taxon>
    </lineage>
</organism>
<name>A0A450WSZ0_9GAMM</name>
<dbReference type="InterPro" id="IPR001806">
    <property type="entry name" value="Small_GTPase"/>
</dbReference>
<dbReference type="PROSITE" id="PS50294">
    <property type="entry name" value="WD_REPEATS_REGION"/>
    <property type="match status" value="4"/>
</dbReference>
<dbReference type="SUPFAM" id="SSF52540">
    <property type="entry name" value="P-loop containing nucleoside triphosphate hydrolases"/>
    <property type="match status" value="1"/>
</dbReference>
<dbReference type="InterPro" id="IPR001680">
    <property type="entry name" value="WD40_rpt"/>
</dbReference>
<dbReference type="Pfam" id="PF00071">
    <property type="entry name" value="Ras"/>
    <property type="match status" value="1"/>
</dbReference>
<dbReference type="PRINTS" id="PR00449">
    <property type="entry name" value="RASTRNSFRMNG"/>
</dbReference>
<protein>
    <submittedName>
        <fullName evidence="4">WD domain-containing protein, G-beta repeat-containing protein</fullName>
    </submittedName>
</protein>
<evidence type="ECO:0000256" key="2">
    <source>
        <dbReference type="ARBA" id="ARBA00022737"/>
    </source>
</evidence>
<keyword evidence="1 3" id="KW-0853">WD repeat</keyword>
<evidence type="ECO:0000313" key="4">
    <source>
        <dbReference type="EMBL" id="VFK20161.1"/>
    </source>
</evidence>
<accession>A0A450WSZ0</accession>
<dbReference type="InterPro" id="IPR019775">
    <property type="entry name" value="WD40_repeat_CS"/>
</dbReference>
<dbReference type="SUPFAM" id="SSF50978">
    <property type="entry name" value="WD40 repeat-like"/>
    <property type="match status" value="1"/>
</dbReference>